<comment type="caution">
    <text evidence="1">The sequence shown here is derived from an EMBL/GenBank/DDBJ whole genome shotgun (WGS) entry which is preliminary data.</text>
</comment>
<organism evidence="1 2">
    <name type="scientific">Genlisea aurea</name>
    <dbReference type="NCBI Taxonomy" id="192259"/>
    <lineage>
        <taxon>Eukaryota</taxon>
        <taxon>Viridiplantae</taxon>
        <taxon>Streptophyta</taxon>
        <taxon>Embryophyta</taxon>
        <taxon>Tracheophyta</taxon>
        <taxon>Spermatophyta</taxon>
        <taxon>Magnoliopsida</taxon>
        <taxon>eudicotyledons</taxon>
        <taxon>Gunneridae</taxon>
        <taxon>Pentapetalae</taxon>
        <taxon>asterids</taxon>
        <taxon>lamiids</taxon>
        <taxon>Lamiales</taxon>
        <taxon>Lentibulariaceae</taxon>
        <taxon>Genlisea</taxon>
    </lineage>
</organism>
<reference evidence="1 2" key="1">
    <citation type="journal article" date="2013" name="BMC Genomics">
        <title>The miniature genome of a carnivorous plant Genlisea aurea contains a low number of genes and short non-coding sequences.</title>
        <authorList>
            <person name="Leushkin E.V."/>
            <person name="Sutormin R.A."/>
            <person name="Nabieva E.R."/>
            <person name="Penin A.A."/>
            <person name="Kondrashov A.S."/>
            <person name="Logacheva M.D."/>
        </authorList>
    </citation>
    <scope>NUCLEOTIDE SEQUENCE [LARGE SCALE GENOMIC DNA]</scope>
</reference>
<dbReference type="EMBL" id="AUSU01000009">
    <property type="protein sequence ID" value="EPS74693.1"/>
    <property type="molecule type" value="Genomic_DNA"/>
</dbReference>
<name>S8EF90_9LAMI</name>
<keyword evidence="2" id="KW-1185">Reference proteome</keyword>
<protein>
    <recommendedName>
        <fullName evidence="3">Reverse transcriptase Ty1/copia-type domain-containing protein</fullName>
    </recommendedName>
</protein>
<dbReference type="OrthoDB" id="1711174at2759"/>
<evidence type="ECO:0000313" key="2">
    <source>
        <dbReference type="Proteomes" id="UP000015453"/>
    </source>
</evidence>
<dbReference type="AlphaFoldDB" id="S8EF90"/>
<dbReference type="Proteomes" id="UP000015453">
    <property type="component" value="Unassembled WGS sequence"/>
</dbReference>
<accession>S8EF90</accession>
<sequence length="213" mass="23802">MDCKSMSTLAAGFRRSADPKRLPIQGSPRDLILIAYAGLMPNGISYLSYTVGYSVFPLTTESTSTSGVKCQKKTFASMIESVTDSVEESIDTVVKTRLKPLLKSLILRLERPCCQRIDVVDGSMALMLKCSKPLARLTSVRTLIAIAAIKKWQIYQMDQINAFLNDFLPLKVTRHLSLNKAGVSSYLLLKIYSSKDSSHRYRDKEKDPDDARI</sequence>
<evidence type="ECO:0008006" key="3">
    <source>
        <dbReference type="Google" id="ProtNLM"/>
    </source>
</evidence>
<evidence type="ECO:0000313" key="1">
    <source>
        <dbReference type="EMBL" id="EPS74693.1"/>
    </source>
</evidence>
<proteinExistence type="predicted"/>
<gene>
    <name evidence="1" type="ORF">M569_00068</name>
</gene>